<evidence type="ECO:0000313" key="8">
    <source>
        <dbReference type="EMBL" id="KAA8566346.1"/>
    </source>
</evidence>
<dbReference type="PANTHER" id="PTHR33048:SF158">
    <property type="entry name" value="MEMBRANE PROTEIN PTH11-LIKE, PUTATIVE-RELATED"/>
    <property type="match status" value="1"/>
</dbReference>
<feature type="transmembrane region" description="Helical" evidence="6">
    <location>
        <begin position="186"/>
        <end position="207"/>
    </location>
</feature>
<keyword evidence="2 6" id="KW-0812">Transmembrane</keyword>
<keyword evidence="4 6" id="KW-0472">Membrane</keyword>
<dbReference type="AlphaFoldDB" id="A0A5M9JF69"/>
<dbReference type="Pfam" id="PF20684">
    <property type="entry name" value="Fung_rhodopsin"/>
    <property type="match status" value="1"/>
</dbReference>
<evidence type="ECO:0000313" key="9">
    <source>
        <dbReference type="Proteomes" id="UP000322873"/>
    </source>
</evidence>
<gene>
    <name evidence="8" type="ORF">EYC84_008929</name>
</gene>
<reference evidence="8 9" key="1">
    <citation type="submission" date="2019-06" db="EMBL/GenBank/DDBJ databases">
        <title>Genome Sequence of the Brown Rot Fungal Pathogen Monilinia fructicola.</title>
        <authorList>
            <person name="De Miccolis Angelini R.M."/>
            <person name="Landi L."/>
            <person name="Abate D."/>
            <person name="Pollastro S."/>
            <person name="Romanazzi G."/>
            <person name="Faretra F."/>
        </authorList>
    </citation>
    <scope>NUCLEOTIDE SEQUENCE [LARGE SCALE GENOMIC DNA]</scope>
    <source>
        <strain evidence="8 9">Mfrc123</strain>
    </source>
</reference>
<keyword evidence="3 6" id="KW-1133">Transmembrane helix</keyword>
<organism evidence="8 9">
    <name type="scientific">Monilinia fructicola</name>
    <name type="common">Brown rot fungus</name>
    <name type="synonym">Ciboria fructicola</name>
    <dbReference type="NCBI Taxonomy" id="38448"/>
    <lineage>
        <taxon>Eukaryota</taxon>
        <taxon>Fungi</taxon>
        <taxon>Dikarya</taxon>
        <taxon>Ascomycota</taxon>
        <taxon>Pezizomycotina</taxon>
        <taxon>Leotiomycetes</taxon>
        <taxon>Helotiales</taxon>
        <taxon>Sclerotiniaceae</taxon>
        <taxon>Monilinia</taxon>
    </lineage>
</organism>
<dbReference type="EMBL" id="VICG01000012">
    <property type="protein sequence ID" value="KAA8566346.1"/>
    <property type="molecule type" value="Genomic_DNA"/>
</dbReference>
<sequence length="365" mass="40493">MSQITPSLTNLPPEVLALLGSTPAIPPPEGVGCVAYYVACVWGAQRGRIGIHEWDISILQASSLDLLIPAFLITVLTPLTFLFLKTSFFILYLQVFSQLQWLRICAWFGLATTALTYTVLTIIVFVFSTPRHGESWLTHQTSEAEKHITQLSVPQSAIGLILDLYILVLPMAGVSSLRMSPRRKFGVMSMFFSGVMACICSICSIYYRHILTASADTTWHLIPVNISTLSEMLVGVICACMPAAAYTARHEDSIYRRILRVMTVPFESFRSTLRESKSSSISSRIRTRQTHKGDEENALKSTDRKYARYFNLDILTSGSTGIQNTGTSMTTITGSSQAKVTEAKGIQRQIDIDIENSQMRRSVNG</sequence>
<comment type="subcellular location">
    <subcellularLocation>
        <location evidence="1">Membrane</location>
        <topology evidence="1">Multi-pass membrane protein</topology>
    </subcellularLocation>
</comment>
<dbReference type="PANTHER" id="PTHR33048">
    <property type="entry name" value="PTH11-LIKE INTEGRAL MEMBRANE PROTEIN (AFU_ORTHOLOGUE AFUA_5G11245)"/>
    <property type="match status" value="1"/>
</dbReference>
<evidence type="ECO:0000256" key="4">
    <source>
        <dbReference type="ARBA" id="ARBA00023136"/>
    </source>
</evidence>
<dbReference type="Proteomes" id="UP000322873">
    <property type="component" value="Unassembled WGS sequence"/>
</dbReference>
<feature type="transmembrane region" description="Helical" evidence="6">
    <location>
        <begin position="156"/>
        <end position="174"/>
    </location>
</feature>
<keyword evidence="9" id="KW-1185">Reference proteome</keyword>
<evidence type="ECO:0000259" key="7">
    <source>
        <dbReference type="Pfam" id="PF20684"/>
    </source>
</evidence>
<name>A0A5M9JF69_MONFR</name>
<feature type="transmembrane region" description="Helical" evidence="6">
    <location>
        <begin position="227"/>
        <end position="248"/>
    </location>
</feature>
<dbReference type="InterPro" id="IPR052337">
    <property type="entry name" value="SAT4-like"/>
</dbReference>
<evidence type="ECO:0000256" key="2">
    <source>
        <dbReference type="ARBA" id="ARBA00022692"/>
    </source>
</evidence>
<dbReference type="GO" id="GO:0016020">
    <property type="term" value="C:membrane"/>
    <property type="evidence" value="ECO:0007669"/>
    <property type="project" value="UniProtKB-SubCell"/>
</dbReference>
<feature type="domain" description="Rhodopsin" evidence="7">
    <location>
        <begin position="43"/>
        <end position="245"/>
    </location>
</feature>
<feature type="transmembrane region" description="Helical" evidence="6">
    <location>
        <begin position="66"/>
        <end position="92"/>
    </location>
</feature>
<protein>
    <recommendedName>
        <fullName evidence="7">Rhodopsin domain-containing protein</fullName>
    </recommendedName>
</protein>
<proteinExistence type="inferred from homology"/>
<feature type="transmembrane region" description="Helical" evidence="6">
    <location>
        <begin position="104"/>
        <end position="127"/>
    </location>
</feature>
<evidence type="ECO:0000256" key="6">
    <source>
        <dbReference type="SAM" id="Phobius"/>
    </source>
</evidence>
<comment type="similarity">
    <text evidence="5">Belongs to the SAT4 family.</text>
</comment>
<comment type="caution">
    <text evidence="8">The sequence shown here is derived from an EMBL/GenBank/DDBJ whole genome shotgun (WGS) entry which is preliminary data.</text>
</comment>
<evidence type="ECO:0000256" key="3">
    <source>
        <dbReference type="ARBA" id="ARBA00022989"/>
    </source>
</evidence>
<evidence type="ECO:0000256" key="5">
    <source>
        <dbReference type="ARBA" id="ARBA00038359"/>
    </source>
</evidence>
<evidence type="ECO:0000256" key="1">
    <source>
        <dbReference type="ARBA" id="ARBA00004141"/>
    </source>
</evidence>
<dbReference type="VEuPathDB" id="FungiDB:MFRU_019g00250"/>
<dbReference type="InterPro" id="IPR049326">
    <property type="entry name" value="Rhodopsin_dom_fungi"/>
</dbReference>
<accession>A0A5M9JF69</accession>